<dbReference type="EMBL" id="JAEKPD010000006">
    <property type="protein sequence ID" value="MBJ3762477.1"/>
    <property type="molecule type" value="Genomic_DNA"/>
</dbReference>
<reference evidence="2" key="1">
    <citation type="submission" date="2020-12" db="EMBL/GenBank/DDBJ databases">
        <title>Bacterial taxonomy.</title>
        <authorList>
            <person name="Pan X."/>
        </authorList>
    </citation>
    <scope>NUCLEOTIDE SEQUENCE</scope>
    <source>
        <strain evidence="2">KCTC 52957</strain>
    </source>
</reference>
<organism evidence="2 3">
    <name type="scientific">Palleronia pontilimi</name>
    <dbReference type="NCBI Taxonomy" id="1964209"/>
    <lineage>
        <taxon>Bacteria</taxon>
        <taxon>Pseudomonadati</taxon>
        <taxon>Pseudomonadota</taxon>
        <taxon>Alphaproteobacteria</taxon>
        <taxon>Rhodobacterales</taxon>
        <taxon>Roseobacteraceae</taxon>
        <taxon>Palleronia</taxon>
    </lineage>
</organism>
<proteinExistence type="predicted"/>
<feature type="transmembrane region" description="Helical" evidence="1">
    <location>
        <begin position="61"/>
        <end position="89"/>
    </location>
</feature>
<evidence type="ECO:0000256" key="1">
    <source>
        <dbReference type="SAM" id="Phobius"/>
    </source>
</evidence>
<keyword evidence="1" id="KW-1133">Transmembrane helix</keyword>
<feature type="transmembrane region" description="Helical" evidence="1">
    <location>
        <begin position="12"/>
        <end position="32"/>
    </location>
</feature>
<dbReference type="RefSeq" id="WP_198915649.1">
    <property type="nucleotide sequence ID" value="NZ_JAEKPD010000006.1"/>
</dbReference>
<dbReference type="Proteomes" id="UP000642488">
    <property type="component" value="Unassembled WGS sequence"/>
</dbReference>
<name>A0A934IG31_9RHOB</name>
<protein>
    <submittedName>
        <fullName evidence="2">Rod shape-determining protein MreD</fullName>
    </submittedName>
</protein>
<keyword evidence="1" id="KW-0472">Membrane</keyword>
<keyword evidence="1" id="KW-0812">Transmembrane</keyword>
<feature type="transmembrane region" description="Helical" evidence="1">
    <location>
        <begin position="144"/>
        <end position="164"/>
    </location>
</feature>
<comment type="caution">
    <text evidence="2">The sequence shown here is derived from an EMBL/GenBank/DDBJ whole genome shotgun (WGS) entry which is preliminary data.</text>
</comment>
<gene>
    <name evidence="2" type="ORF">ILP92_06935</name>
</gene>
<evidence type="ECO:0000313" key="2">
    <source>
        <dbReference type="EMBL" id="MBJ3762477.1"/>
    </source>
</evidence>
<sequence>MVDPLTLRRLGFRAIFAGLSVLILFILILPFHTASNPMSTPDLLVLLAFAWVLRRPDYVPVLLVAAVILMSDILFMRPLGLWTALVVAALEFLRGRGHLSSELPFPVEWALVAATLTAISAANVLVLAVFMVPQPPFTAILMQVFVSVAVYPLVVAFSAFVVGVRPPAPSEREGLRA</sequence>
<keyword evidence="3" id="KW-1185">Reference proteome</keyword>
<feature type="transmembrane region" description="Helical" evidence="1">
    <location>
        <begin position="109"/>
        <end position="132"/>
    </location>
</feature>
<dbReference type="AlphaFoldDB" id="A0A934IG31"/>
<accession>A0A934IG31</accession>
<evidence type="ECO:0000313" key="3">
    <source>
        <dbReference type="Proteomes" id="UP000642488"/>
    </source>
</evidence>